<dbReference type="InterPro" id="IPR027372">
    <property type="entry name" value="Phytase-like_dom"/>
</dbReference>
<protein>
    <submittedName>
        <fullName evidence="6">Phytase</fullName>
    </submittedName>
</protein>
<accession>A0ABR8FLR4</accession>
<dbReference type="InterPro" id="IPR003644">
    <property type="entry name" value="Calx_beta"/>
</dbReference>
<keyword evidence="3" id="KW-0106">Calcium</keyword>
<dbReference type="PROSITE" id="PS51662">
    <property type="entry name" value="BP_PHYTASE"/>
    <property type="match status" value="1"/>
</dbReference>
<evidence type="ECO:0000313" key="6">
    <source>
        <dbReference type="EMBL" id="MBD2569859.1"/>
    </source>
</evidence>
<dbReference type="InterPro" id="IPR052956">
    <property type="entry name" value="Mesenchyme-surface_protein"/>
</dbReference>
<dbReference type="InterPro" id="IPR011044">
    <property type="entry name" value="Quino_amine_DH_bsu"/>
</dbReference>
<keyword evidence="2" id="KW-0677">Repeat</keyword>
<dbReference type="InterPro" id="IPR055188">
    <property type="entry name" value="Choice_anch_I"/>
</dbReference>
<dbReference type="InterPro" id="IPR038081">
    <property type="entry name" value="CalX-like_sf"/>
</dbReference>
<dbReference type="NCBIfam" id="NF038117">
    <property type="entry name" value="choice_anch_I"/>
    <property type="match status" value="1"/>
</dbReference>
<keyword evidence="1" id="KW-0732">Signal</keyword>
<dbReference type="Gene3D" id="2.120.10.30">
    <property type="entry name" value="TolB, C-terminal domain"/>
    <property type="match status" value="1"/>
</dbReference>
<evidence type="ECO:0000313" key="7">
    <source>
        <dbReference type="Proteomes" id="UP000640531"/>
    </source>
</evidence>
<proteinExistence type="predicted"/>
<evidence type="ECO:0000259" key="5">
    <source>
        <dbReference type="PROSITE" id="PS51662"/>
    </source>
</evidence>
<dbReference type="Gene3D" id="2.150.10.10">
    <property type="entry name" value="Serralysin-like metalloprotease, C-terminal"/>
    <property type="match status" value="1"/>
</dbReference>
<dbReference type="Gene3D" id="2.60.40.2030">
    <property type="match status" value="1"/>
</dbReference>
<name>A0ABR8FLR4_9NOST</name>
<dbReference type="InterPro" id="IPR003431">
    <property type="entry name" value="B-propeller_Phytase"/>
</dbReference>
<organism evidence="6 7">
    <name type="scientific">Anabaena lutea FACHB-196</name>
    <dbReference type="NCBI Taxonomy" id="2692881"/>
    <lineage>
        <taxon>Bacteria</taxon>
        <taxon>Bacillati</taxon>
        <taxon>Cyanobacteriota</taxon>
        <taxon>Cyanophyceae</taxon>
        <taxon>Nostocales</taxon>
        <taxon>Nostocaceae</taxon>
        <taxon>Anabaena</taxon>
    </lineage>
</organism>
<dbReference type="Pfam" id="PF13449">
    <property type="entry name" value="Phytase-like"/>
    <property type="match status" value="1"/>
</dbReference>
<dbReference type="InterPro" id="IPR001343">
    <property type="entry name" value="Hemolysn_Ca-bd"/>
</dbReference>
<dbReference type="SUPFAM" id="SSF50969">
    <property type="entry name" value="YVTN repeat-like/Quinoprotein amine dehydrogenase"/>
    <property type="match status" value="1"/>
</dbReference>
<dbReference type="Pfam" id="PF17803">
    <property type="entry name" value="Cadherin_4"/>
    <property type="match status" value="3"/>
</dbReference>
<dbReference type="Pfam" id="PF22494">
    <property type="entry name" value="choice_anch_I"/>
    <property type="match status" value="1"/>
</dbReference>
<dbReference type="EMBL" id="JACJST010000018">
    <property type="protein sequence ID" value="MBD2569859.1"/>
    <property type="molecule type" value="Genomic_DNA"/>
</dbReference>
<evidence type="ECO:0000256" key="4">
    <source>
        <dbReference type="SAM" id="MobiDB-lite"/>
    </source>
</evidence>
<dbReference type="Pfam" id="PF00353">
    <property type="entry name" value="HemolysinCabind"/>
    <property type="match status" value="3"/>
</dbReference>
<comment type="caution">
    <text evidence="6">The sequence shown here is derived from an EMBL/GenBank/DDBJ whole genome shotgun (WGS) entry which is preliminary data.</text>
</comment>
<keyword evidence="7" id="KW-1185">Reference proteome</keyword>
<dbReference type="InterPro" id="IPR025193">
    <property type="entry name" value="DUF4114"/>
</dbReference>
<gene>
    <name evidence="6" type="ORF">H6G59_18550</name>
</gene>
<dbReference type="Proteomes" id="UP000640531">
    <property type="component" value="Unassembled WGS sequence"/>
</dbReference>
<dbReference type="SUPFAM" id="SSF51120">
    <property type="entry name" value="beta-Roll"/>
    <property type="match status" value="2"/>
</dbReference>
<dbReference type="InterPro" id="IPR011049">
    <property type="entry name" value="Serralysin-like_metalloprot_C"/>
</dbReference>
<dbReference type="NCBIfam" id="NF012211">
    <property type="entry name" value="tand_rpt_95"/>
    <property type="match status" value="3"/>
</dbReference>
<evidence type="ECO:0000256" key="2">
    <source>
        <dbReference type="ARBA" id="ARBA00022737"/>
    </source>
</evidence>
<dbReference type="InterPro" id="IPR040853">
    <property type="entry name" value="RapA2_cadherin-like"/>
</dbReference>
<dbReference type="Gene3D" id="2.130.10.10">
    <property type="entry name" value="YVTN repeat-like/Quinoprotein amine dehydrogenase"/>
    <property type="match status" value="1"/>
</dbReference>
<dbReference type="Pfam" id="PF13448">
    <property type="entry name" value="DUF4114"/>
    <property type="match status" value="1"/>
</dbReference>
<dbReference type="PRINTS" id="PR00313">
    <property type="entry name" value="CABNDNGRPT"/>
</dbReference>
<feature type="region of interest" description="Disordered" evidence="4">
    <location>
        <begin position="403"/>
        <end position="425"/>
    </location>
</feature>
<dbReference type="SUPFAM" id="SSF50956">
    <property type="entry name" value="Thermostable phytase (3-phytase)"/>
    <property type="match status" value="1"/>
</dbReference>
<dbReference type="SUPFAM" id="SSF141072">
    <property type="entry name" value="CalX-like"/>
    <property type="match status" value="1"/>
</dbReference>
<sequence>MTNTIQLNQLGTIELDGAEISDFDPKSKRLFVTGQFEGKPVIQVIDASNPNNPTKITNIDLSSLGGGIQSVAVRQGIGNANSIIAVAISANNSTDAGKVAFYDATTLTKLSEVNVGALPDMLTFTPDGSKLLVANEGEPSEDYTIDPEGSVSIIDVSGDIASLDNSKVTTADFTAFNGQEATLKAEGVRIFGLNASASEDFEPEYIAVSDDNQTAFITLQENNAVAILDIASGTITDVVPLGFKDHSLPGNGLDASDRDDGINIQNWPVLGMYLPDGISSFQVGDETYYITANEGDARIRPTGDDILPAPNDGEGDIFNEETRVKDVILDPTAFPDAAELQKDENLGRLIITNTLGDTDGDGDFDQLYAFGGRSFSIWNDQGQLVYDSGDQIEQILSQATPTLFNANDGSADEVDTRSDNKGPEPESVVVGVIDDVPYGFVGLERAGGGVMVYNLSDPTAPEFVQYITTEGDVSPEGLKFISAQDSPNAKPMLAVSHEVSNTVSFYEILPSATPTVETTPALLDDDNLPVDQRADADDPAIYVNATDSADSLVLTSVKNGGLRVYDLSGELLQTVNPGGIRYNNIDLQYGFQLGSETVDFAVASDRNNDKLAIFKINPNSSNGNYLEDITDSSIGTLFQAAPFDLPYEPSSRSSYGLALYRSPFTNDYYVFTSRRETGDVAQFKLIDMGNGKIGAERVRNFTITPPAEFGDVDPQTEGMVADQETGFLYIGQENVGIWKFDAEPNGSNTGKLIDQVKALGGNNLVDDVEGLTIYYGANGTGYLLASSQGDNTFAAYTREGNNDFLGRFGVGNNGGIDSVQESDGADVVNVPLGTAFPNGLFVTQDGNNDPAVLVEDDGEIENISSNFKFVPWENIANTLPDVLKIDTTSYDPRNPVAQPRLTNYEFTNLPKLGTTSAGQDIFLGGFSGLYFQGVAANGNLKFVTHTDRGPNGEPTGQNRPFLLPDFQPEIVSFELNQTTGAITITDRTGLFRADGTTPLTGLPNVQAGEGGTAYTDEIAVDLNGQVLTNDPFGADVEGIVVAENGDYWLVDEYRPAIYHFDVNGKLLERFIPQGTATATEPDQPAGTFGTEVLPAVYAQRRNNRGFEAVALEGNKLYAFIQSPIDNPDNAGDTTSRGSRNLRILEFNIVTKQVTGEYLYLLDDITGSGTAKTDKIGDAVSLGNGKFAVVERDDRSDNTSNKLIYKIDLAAATNINNPANFTLPAGKTIEELSPAELTAAGITVVSKSLIANAAQLGYTGVEKLEGLALVAPNTLALMNDNDFNVAGTTIPEKLGILELPNNLQLTLGTAGNDELYAQQGEEIQGLGGNDSLYAEGILGGNILDGGDGNDELFVVEGVNNTLKGGAGDDELFVVEGTNNTLDGGAGDDELFVIEGSNNTLRGGIGSDLLRTSSTTGNNSLYGGDNDDTLFGLLASDRLFGESGDDSLFAGSKGTQMTGGAGLDRFFLGNGAVPEAPGEVLDFTKGADKVVVAGIPEVQEFADLILVQVGADTIVKATINGSVRDFGILRNVQANTLTAADFDFVAPTNNAPTVTNISKSGNEDTDITFTVENFISAFTDIDSDSLTKIKITSLPGNGTLKLDGTAVTVNQEIVVADIAKLVFTPTANFNGNTSFSWNGFDGTAYATTDATVNIGVTPVNDAPTITNISKSGTEDTDITFTVENFTSAFTDIDSDSLTKIKITSLPGNGTLKLDGTAVTVNQEIVVADIAKLVFTPTANFNGNTSFSWNGFDGTAYATTDATVNIGVTPVNDAPTITNISKSGTEDTDITFTVENFTSAFTDIDSDSLTKIKITSLPGNGTLKLDGTAVTVNQEIVVADIAKLVFTPTANFNGNTSFSWNGFDGTVYATTDATVNIAVGVVNDVSVFAIASAEATEGNAITFTVTRTGDAQTEQKVTVSTAINAGDTASNNDFTSKSENLTFAVGETQKIFTVQTKQDFRVEEDETFTVKLINATNGAVIGSTNGTTQGTINDEDIPLAAITNNNIFTIKGIGDTVRLKATLLESNSSFVNELGVFIVDDAQGRINGIAPGEQGYNQAAINRARSQSKTIFSAIANRPNQFETDNLRRLLEFNSGHNLKFFLVKDGTIDSFRAGKISATNIIFADSSTQRITEEDDGFTISWKESTTVTEFNSLVVNIQSTDESLTTGTALQGKNQAELIDFQDISGKVKADFSVYREAAFNNEVYFYEVDNAQGLIGSLQANAANRANYLQAAINNIIKDADTGEIIKFAVANQGLFTDSAMIAGGSILAPMIIVNGTLSQLTDSNTSNDPQVYFPYLGVNSDGVDHIRLLGDNTFGFEDLPGGGDADYNDLIVRFNFSIASVA</sequence>
<dbReference type="PANTHER" id="PTHR46928">
    <property type="entry name" value="MESENCHYME-SPECIFIC CELL SURFACE GLYCOPROTEIN"/>
    <property type="match status" value="1"/>
</dbReference>
<dbReference type="RefSeq" id="WP_190717044.1">
    <property type="nucleotide sequence ID" value="NZ_JACJST010000018.1"/>
</dbReference>
<dbReference type="Pfam" id="PF03160">
    <property type="entry name" value="Calx-beta"/>
    <property type="match status" value="1"/>
</dbReference>
<evidence type="ECO:0000256" key="3">
    <source>
        <dbReference type="ARBA" id="ARBA00022837"/>
    </source>
</evidence>
<dbReference type="InterPro" id="IPR011042">
    <property type="entry name" value="6-blade_b-propeller_TolB-like"/>
</dbReference>
<dbReference type="Pfam" id="PF02333">
    <property type="entry name" value="Phytase"/>
    <property type="match status" value="1"/>
</dbReference>
<dbReference type="InterPro" id="IPR015943">
    <property type="entry name" value="WD40/YVTN_repeat-like_dom_sf"/>
</dbReference>
<feature type="compositionally biased region" description="Basic and acidic residues" evidence="4">
    <location>
        <begin position="414"/>
        <end position="424"/>
    </location>
</feature>
<evidence type="ECO:0000256" key="1">
    <source>
        <dbReference type="ARBA" id="ARBA00022729"/>
    </source>
</evidence>
<reference evidence="6 7" key="1">
    <citation type="journal article" date="2020" name="ISME J.">
        <title>Comparative genomics reveals insights into cyanobacterial evolution and habitat adaptation.</title>
        <authorList>
            <person name="Chen M.Y."/>
            <person name="Teng W.K."/>
            <person name="Zhao L."/>
            <person name="Hu C.X."/>
            <person name="Zhou Y.K."/>
            <person name="Han B.P."/>
            <person name="Song L.R."/>
            <person name="Shu W.S."/>
        </authorList>
    </citation>
    <scope>NUCLEOTIDE SEQUENCE [LARGE SCALE GENOMIC DNA]</scope>
    <source>
        <strain evidence="6 7">FACHB-196</strain>
    </source>
</reference>
<dbReference type="PANTHER" id="PTHR46928:SF1">
    <property type="entry name" value="MESENCHYME-SPECIFIC CELL SURFACE GLYCOPROTEIN"/>
    <property type="match status" value="1"/>
</dbReference>
<feature type="domain" description="BPP" evidence="5">
    <location>
        <begin position="502"/>
        <end position="879"/>
    </location>
</feature>